<dbReference type="Proteomes" id="UP000034067">
    <property type="component" value="Unassembled WGS sequence"/>
</dbReference>
<dbReference type="EMBL" id="LCMJ01000059">
    <property type="protein sequence ID" value="KKU32298.1"/>
    <property type="molecule type" value="Genomic_DNA"/>
</dbReference>
<dbReference type="InterPro" id="IPR000873">
    <property type="entry name" value="AMP-dep_synth/lig_dom"/>
</dbReference>
<protein>
    <submittedName>
        <fullName evidence="2">Long-chain-fatty-acid-CoA ligase</fullName>
    </submittedName>
</protein>
<dbReference type="PANTHER" id="PTHR43767:SF12">
    <property type="entry name" value="AMP-DEPENDENT SYNTHETASE AND LIGASE"/>
    <property type="match status" value="1"/>
</dbReference>
<evidence type="ECO:0000313" key="3">
    <source>
        <dbReference type="Proteomes" id="UP000034067"/>
    </source>
</evidence>
<dbReference type="AlphaFoldDB" id="A0A0G1RQQ8"/>
<dbReference type="SUPFAM" id="SSF56801">
    <property type="entry name" value="Acetyl-CoA synthetase-like"/>
    <property type="match status" value="1"/>
</dbReference>
<dbReference type="PATRIC" id="fig|1618617.3.peg.697"/>
<proteinExistence type="predicted"/>
<evidence type="ECO:0000259" key="1">
    <source>
        <dbReference type="Pfam" id="PF00501"/>
    </source>
</evidence>
<comment type="caution">
    <text evidence="2">The sequence shown here is derived from an EMBL/GenBank/DDBJ whole genome shotgun (WGS) entry which is preliminary data.</text>
</comment>
<name>A0A0G1RQQ8_9BACT</name>
<accession>A0A0G1RQQ8</accession>
<dbReference type="GO" id="GO:0016874">
    <property type="term" value="F:ligase activity"/>
    <property type="evidence" value="ECO:0007669"/>
    <property type="project" value="UniProtKB-KW"/>
</dbReference>
<sequence length="153" mass="17473">MTEKPWLRSYPLDAPKNFTYPEFLPVEDLLIKTALDMPNRTALIFYGKKISYRELNRLSDAFALALMRFGVKKGDRVALLLPNVPQFVIAYYGALKAEAIVVPTNPLYTERELEHQLADSGSQTLVALDIFYPKIKNVWNKTGLRRVILTGVR</sequence>
<organism evidence="2 3">
    <name type="scientific">Candidatus Azambacteria bacterium GW2011_GWB1_46_27</name>
    <dbReference type="NCBI Taxonomy" id="1618617"/>
    <lineage>
        <taxon>Bacteria</taxon>
        <taxon>Candidatus Azamiibacteriota</taxon>
    </lineage>
</organism>
<dbReference type="Pfam" id="PF00501">
    <property type="entry name" value="AMP-binding"/>
    <property type="match status" value="1"/>
</dbReference>
<evidence type="ECO:0000313" key="2">
    <source>
        <dbReference type="EMBL" id="KKU32298.1"/>
    </source>
</evidence>
<dbReference type="InterPro" id="IPR050237">
    <property type="entry name" value="ATP-dep_AMP-bd_enzyme"/>
</dbReference>
<gene>
    <name evidence="2" type="ORF">UX48_C0059G0003</name>
</gene>
<feature type="domain" description="AMP-dependent synthetase/ligase" evidence="1">
    <location>
        <begin position="34"/>
        <end position="127"/>
    </location>
</feature>
<dbReference type="Gene3D" id="3.40.50.980">
    <property type="match status" value="1"/>
</dbReference>
<reference evidence="2 3" key="1">
    <citation type="journal article" date="2015" name="Nature">
        <title>rRNA introns, odd ribosomes, and small enigmatic genomes across a large radiation of phyla.</title>
        <authorList>
            <person name="Brown C.T."/>
            <person name="Hug L.A."/>
            <person name="Thomas B.C."/>
            <person name="Sharon I."/>
            <person name="Castelle C.J."/>
            <person name="Singh A."/>
            <person name="Wilkins M.J."/>
            <person name="Williams K.H."/>
            <person name="Banfield J.F."/>
        </authorList>
    </citation>
    <scope>NUCLEOTIDE SEQUENCE [LARGE SCALE GENOMIC DNA]</scope>
</reference>
<dbReference type="PANTHER" id="PTHR43767">
    <property type="entry name" value="LONG-CHAIN-FATTY-ACID--COA LIGASE"/>
    <property type="match status" value="1"/>
</dbReference>
<keyword evidence="2" id="KW-0436">Ligase</keyword>